<sequence length="144" mass="15623">MNFLRLFPLALIAAVISLPATGAENKAYFSFNRDPRLPECQAASVTAAVAGTVARAETSYTGGRTITAIDAVREVGYRVNDISPLARRFCRGTASLTDGTQHTVHFKLVEHAGFVGVGWNVEACLSPLDKWRVYGAYCSTTRPR</sequence>
<accession>A0A562SXS1</accession>
<protein>
    <recommendedName>
        <fullName evidence="4">Cytoplasmic protein</fullName>
    </recommendedName>
</protein>
<dbReference type="AlphaFoldDB" id="A0A562SXS1"/>
<feature type="signal peptide" evidence="1">
    <location>
        <begin position="1"/>
        <end position="22"/>
    </location>
</feature>
<proteinExistence type="predicted"/>
<gene>
    <name evidence="2" type="ORF">JM93_02883</name>
</gene>
<evidence type="ECO:0000313" key="2">
    <source>
        <dbReference type="EMBL" id="TWI86175.1"/>
    </source>
</evidence>
<comment type="caution">
    <text evidence="2">The sequence shown here is derived from an EMBL/GenBank/DDBJ whole genome shotgun (WGS) entry which is preliminary data.</text>
</comment>
<feature type="chain" id="PRO_5021980353" description="Cytoplasmic protein" evidence="1">
    <location>
        <begin position="23"/>
        <end position="144"/>
    </location>
</feature>
<organism evidence="2 3">
    <name type="scientific">Roseibium hamelinense</name>
    <dbReference type="NCBI Taxonomy" id="150831"/>
    <lineage>
        <taxon>Bacteria</taxon>
        <taxon>Pseudomonadati</taxon>
        <taxon>Pseudomonadota</taxon>
        <taxon>Alphaproteobacteria</taxon>
        <taxon>Hyphomicrobiales</taxon>
        <taxon>Stappiaceae</taxon>
        <taxon>Roseibium</taxon>
    </lineage>
</organism>
<evidence type="ECO:0008006" key="4">
    <source>
        <dbReference type="Google" id="ProtNLM"/>
    </source>
</evidence>
<keyword evidence="3" id="KW-1185">Reference proteome</keyword>
<reference evidence="2 3" key="1">
    <citation type="submission" date="2019-07" db="EMBL/GenBank/DDBJ databases">
        <title>Genomic Encyclopedia of Archaeal and Bacterial Type Strains, Phase II (KMG-II): from individual species to whole genera.</title>
        <authorList>
            <person name="Goeker M."/>
        </authorList>
    </citation>
    <scope>NUCLEOTIDE SEQUENCE [LARGE SCALE GENOMIC DNA]</scope>
    <source>
        <strain evidence="2 3">ATCC BAA-252</strain>
    </source>
</reference>
<name>A0A562SXS1_9HYPH</name>
<dbReference type="EMBL" id="VLLF01000006">
    <property type="protein sequence ID" value="TWI86175.1"/>
    <property type="molecule type" value="Genomic_DNA"/>
</dbReference>
<keyword evidence="1" id="KW-0732">Signal</keyword>
<dbReference type="Proteomes" id="UP000320593">
    <property type="component" value="Unassembled WGS sequence"/>
</dbReference>
<dbReference type="RefSeq" id="WP_208995174.1">
    <property type="nucleotide sequence ID" value="NZ_SMLY01000074.1"/>
</dbReference>
<evidence type="ECO:0000313" key="3">
    <source>
        <dbReference type="Proteomes" id="UP000320593"/>
    </source>
</evidence>
<evidence type="ECO:0000256" key="1">
    <source>
        <dbReference type="SAM" id="SignalP"/>
    </source>
</evidence>